<feature type="non-terminal residue" evidence="1">
    <location>
        <position position="1"/>
    </location>
</feature>
<dbReference type="EMBL" id="HACG01041088">
    <property type="protein sequence ID" value="CEK87953.1"/>
    <property type="molecule type" value="Transcribed_RNA"/>
</dbReference>
<sequence length="75" mass="8749">TKTDSRIRSGLERRYLEEFPKLVGIKEDIILRSPSIKEEIKKELKAVETYIKNAEFNPCVALKWNLGGKRSRETQ</sequence>
<gene>
    <name evidence="1" type="primary">ORF162349</name>
</gene>
<reference evidence="1" key="1">
    <citation type="submission" date="2014-12" db="EMBL/GenBank/DDBJ databases">
        <title>Insight into the proteome of Arion vulgaris.</title>
        <authorList>
            <person name="Aradska J."/>
            <person name="Bulat T."/>
            <person name="Smidak R."/>
            <person name="Sarate P."/>
            <person name="Gangsoo J."/>
            <person name="Sialana F."/>
            <person name="Bilban M."/>
            <person name="Lubec G."/>
        </authorList>
    </citation>
    <scope>NUCLEOTIDE SEQUENCE</scope>
    <source>
        <tissue evidence="1">Skin</tissue>
    </source>
</reference>
<evidence type="ECO:0000313" key="1">
    <source>
        <dbReference type="EMBL" id="CEK87953.1"/>
    </source>
</evidence>
<feature type="non-terminal residue" evidence="1">
    <location>
        <position position="75"/>
    </location>
</feature>
<proteinExistence type="predicted"/>
<name>A0A0B7B4M4_9EUPU</name>
<dbReference type="AlphaFoldDB" id="A0A0B7B4M4"/>
<protein>
    <submittedName>
        <fullName evidence="1">Uncharacterized protein</fullName>
    </submittedName>
</protein>
<accession>A0A0B7B4M4</accession>
<organism evidence="1">
    <name type="scientific">Arion vulgaris</name>
    <dbReference type="NCBI Taxonomy" id="1028688"/>
    <lineage>
        <taxon>Eukaryota</taxon>
        <taxon>Metazoa</taxon>
        <taxon>Spiralia</taxon>
        <taxon>Lophotrochozoa</taxon>
        <taxon>Mollusca</taxon>
        <taxon>Gastropoda</taxon>
        <taxon>Heterobranchia</taxon>
        <taxon>Euthyneura</taxon>
        <taxon>Panpulmonata</taxon>
        <taxon>Eupulmonata</taxon>
        <taxon>Stylommatophora</taxon>
        <taxon>Helicina</taxon>
        <taxon>Arionoidea</taxon>
        <taxon>Arionidae</taxon>
        <taxon>Arion</taxon>
    </lineage>
</organism>